<dbReference type="HOGENOM" id="CLU_054974_4_1_2"/>
<evidence type="ECO:0000313" key="2">
    <source>
        <dbReference type="EMBL" id="CAJ53051.1"/>
    </source>
</evidence>
<dbReference type="Proteomes" id="UP000001975">
    <property type="component" value="Chromosome"/>
</dbReference>
<keyword evidence="2" id="KW-0808">Transferase</keyword>
<dbReference type="eggNOG" id="arCOG00090">
    <property type="taxonomic scope" value="Archaea"/>
</dbReference>
<sequence>MSDLDIALCDASIGDTPAERNFRREVDASLTAFKLSVDEQPPWPTADGEWAYDAAVITGSQTAVYDHETWMETLAELLRDLHELDIPLLGVCWGHQFIAQTFGGCVSAMDEYELGYQQIERYDSSPLFADFPAEFIAFETHSDEVVRLPPNATELAGNSRSCQAFSLGTAYGVQFHPEYDLKTVKMVTDGKREEGVSESVVETVLTSATPSQHTKTQTAKRVFENFLSIVEQHQ</sequence>
<dbReference type="STRING" id="362976.HQ_2947A"/>
<keyword evidence="2" id="KW-0315">Glutamine amidotransferase</keyword>
<dbReference type="AlphaFoldDB" id="Q18G50"/>
<dbReference type="KEGG" id="hwa:HQ_2947A"/>
<dbReference type="InterPro" id="IPR044992">
    <property type="entry name" value="ChyE-like"/>
</dbReference>
<dbReference type="InterPro" id="IPR029062">
    <property type="entry name" value="Class_I_gatase-like"/>
</dbReference>
<reference evidence="2 3" key="1">
    <citation type="journal article" date="2006" name="BMC Genomics">
        <title>The genome of the square archaeon Haloquadratum walsbyi: life at the limits of water activity.</title>
        <authorList>
            <person name="Bolhuis H.H."/>
            <person name="Palm P.P."/>
            <person name="Wende A.W."/>
            <person name="Falb M.M."/>
            <person name="Rampp M.M."/>
            <person name="Rodriguez-Valera F.F."/>
            <person name="Pfeiffer F.F."/>
            <person name="Oesterhelt D.D."/>
        </authorList>
    </citation>
    <scope>NUCLEOTIDE SEQUENCE [LARGE SCALE GENOMIC DNA]</scope>
    <source>
        <strain evidence="3">DSM 16790 / HBSQ001</strain>
    </source>
</reference>
<dbReference type="GeneID" id="4194068"/>
<dbReference type="GO" id="GO:0016740">
    <property type="term" value="F:transferase activity"/>
    <property type="evidence" value="ECO:0007669"/>
    <property type="project" value="UniProtKB-KW"/>
</dbReference>
<dbReference type="GO" id="GO:0005829">
    <property type="term" value="C:cytosol"/>
    <property type="evidence" value="ECO:0007669"/>
    <property type="project" value="TreeGrafter"/>
</dbReference>
<feature type="domain" description="Glutamine amidotransferase" evidence="1">
    <location>
        <begin position="49"/>
        <end position="183"/>
    </location>
</feature>
<dbReference type="Pfam" id="PF00117">
    <property type="entry name" value="GATase"/>
    <property type="match status" value="1"/>
</dbReference>
<dbReference type="PROSITE" id="PS51273">
    <property type="entry name" value="GATASE_TYPE_1"/>
    <property type="match status" value="1"/>
</dbReference>
<evidence type="ECO:0000259" key="1">
    <source>
        <dbReference type="Pfam" id="PF00117"/>
    </source>
</evidence>
<evidence type="ECO:0000313" key="3">
    <source>
        <dbReference type="Proteomes" id="UP000001975"/>
    </source>
</evidence>
<dbReference type="Gene3D" id="3.40.50.880">
    <property type="match status" value="1"/>
</dbReference>
<dbReference type="PANTHER" id="PTHR42695:SF5">
    <property type="entry name" value="GLUTAMINE AMIDOTRANSFERASE YLR126C-RELATED"/>
    <property type="match status" value="1"/>
</dbReference>
<dbReference type="SUPFAM" id="SSF52317">
    <property type="entry name" value="Class I glutamine amidotransferase-like"/>
    <property type="match status" value="1"/>
</dbReference>
<accession>Q18G50</accession>
<dbReference type="InterPro" id="IPR017926">
    <property type="entry name" value="GATASE"/>
</dbReference>
<protein>
    <submittedName>
        <fullName evidence="2">Glutamine amidotransferase (Homolog to GMP synthase subunit A)</fullName>
    </submittedName>
</protein>
<organism evidence="2 3">
    <name type="scientific">Haloquadratum walsbyi (strain DSM 16790 / HBSQ001)</name>
    <dbReference type="NCBI Taxonomy" id="362976"/>
    <lineage>
        <taxon>Archaea</taxon>
        <taxon>Methanobacteriati</taxon>
        <taxon>Methanobacteriota</taxon>
        <taxon>Stenosarchaea group</taxon>
        <taxon>Halobacteria</taxon>
        <taxon>Halobacteriales</taxon>
        <taxon>Haloferacaceae</taxon>
        <taxon>Haloquadratum</taxon>
    </lineage>
</organism>
<dbReference type="PANTHER" id="PTHR42695">
    <property type="entry name" value="GLUTAMINE AMIDOTRANSFERASE YLR126C-RELATED"/>
    <property type="match status" value="1"/>
</dbReference>
<dbReference type="RefSeq" id="WP_011572161.1">
    <property type="nucleotide sequence ID" value="NC_008212.1"/>
</dbReference>
<name>Q18G50_HALWD</name>
<dbReference type="EMBL" id="AM180088">
    <property type="protein sequence ID" value="CAJ53051.1"/>
    <property type="molecule type" value="Genomic_DNA"/>
</dbReference>
<dbReference type="CDD" id="cd01741">
    <property type="entry name" value="GATase1_1"/>
    <property type="match status" value="1"/>
</dbReference>
<keyword evidence="3" id="KW-1185">Reference proteome</keyword>
<gene>
    <name evidence="2" type="ordered locus">HQ_2947A</name>
</gene>
<proteinExistence type="predicted"/>